<dbReference type="Gene3D" id="2.60.200.40">
    <property type="match status" value="1"/>
</dbReference>
<evidence type="ECO:0000256" key="2">
    <source>
        <dbReference type="ARBA" id="ARBA00022840"/>
    </source>
</evidence>
<organism evidence="3 4">
    <name type="scientific">Liquorilactobacillus sucicola DSM 21376 = JCM 15457</name>
    <dbReference type="NCBI Taxonomy" id="1423806"/>
    <lineage>
        <taxon>Bacteria</taxon>
        <taxon>Bacillati</taxon>
        <taxon>Bacillota</taxon>
        <taxon>Bacilli</taxon>
        <taxon>Lactobacillales</taxon>
        <taxon>Lactobacillaceae</taxon>
        <taxon>Liquorilactobacillus</taxon>
    </lineage>
</organism>
<keyword evidence="4" id="KW-1185">Reference proteome</keyword>
<reference evidence="3 4" key="1">
    <citation type="journal article" date="2015" name="Genome Announc.">
        <title>Expanding the biotechnology potential of lactobacilli through comparative genomics of 213 strains and associated genera.</title>
        <authorList>
            <person name="Sun Z."/>
            <person name="Harris H.M."/>
            <person name="McCann A."/>
            <person name="Guo C."/>
            <person name="Argimon S."/>
            <person name="Zhang W."/>
            <person name="Yang X."/>
            <person name="Jeffery I.B."/>
            <person name="Cooney J.C."/>
            <person name="Kagawa T.F."/>
            <person name="Liu W."/>
            <person name="Song Y."/>
            <person name="Salvetti E."/>
            <person name="Wrobel A."/>
            <person name="Rasinkangas P."/>
            <person name="Parkhill J."/>
            <person name="Rea M.C."/>
            <person name="O'Sullivan O."/>
            <person name="Ritari J."/>
            <person name="Douillard F.P."/>
            <person name="Paul Ross R."/>
            <person name="Yang R."/>
            <person name="Briner A.E."/>
            <person name="Felis G.E."/>
            <person name="de Vos W.M."/>
            <person name="Barrangou R."/>
            <person name="Klaenhammer T.R."/>
            <person name="Caufield P.W."/>
            <person name="Cui Y."/>
            <person name="Zhang H."/>
            <person name="O'Toole P.W."/>
        </authorList>
    </citation>
    <scope>NUCLEOTIDE SEQUENCE [LARGE SCALE GENOMIC DNA]</scope>
    <source>
        <strain evidence="3 4">DSM 21376</strain>
    </source>
</reference>
<proteinExistence type="predicted"/>
<dbReference type="Proteomes" id="UP000050961">
    <property type="component" value="Unassembled WGS sequence"/>
</dbReference>
<dbReference type="InterPro" id="IPR017438">
    <property type="entry name" value="ATP-NAD_kinase_N"/>
</dbReference>
<dbReference type="PATRIC" id="fig|1423806.3.peg.1854"/>
<sequence length="323" mass="37762">MDEHTDKQRAVAIWNKIRSYLNEQKINYRFSKTRPEFAASTAEKIVRTCPAQQLNECIIMAVGRHSLMLDTIRGIKNAGKKEIPVAFITTEENDTFMEKIGVSSSPIAALKQILNAVRPTYFNLGQVDETTHDSRRLFTDKLDIGFDAYTANSLINARSHNFFSRFHLTFLLKIWNTFTSYINQESFEVTMRVNQKYNFYKHTFSVKIENTPHIANTQQQRSDNELEIELVNNMNFFFYLLFSIARHFGLQYKLPFVHRFTSSQVHLVIKSLEFGQIDGAQMNNRFYDVFFKSFSYPFWYDIDSIPLSDLPKNSKRKKSSAKK</sequence>
<dbReference type="AlphaFoldDB" id="A0A0R2DQ81"/>
<comment type="caution">
    <text evidence="3">The sequence shown here is derived from an EMBL/GenBank/DDBJ whole genome shotgun (WGS) entry which is preliminary data.</text>
</comment>
<evidence type="ECO:0000313" key="3">
    <source>
        <dbReference type="EMBL" id="KRN05275.1"/>
    </source>
</evidence>
<dbReference type="EMBL" id="AYZF01000017">
    <property type="protein sequence ID" value="KRN05275.1"/>
    <property type="molecule type" value="Genomic_DNA"/>
</dbReference>
<dbReference type="STRING" id="1423806.FD15_GL001822"/>
<evidence type="ECO:0000313" key="4">
    <source>
        <dbReference type="Proteomes" id="UP000050961"/>
    </source>
</evidence>
<keyword evidence="1" id="KW-0547">Nucleotide-binding</keyword>
<dbReference type="Gene3D" id="3.40.50.10330">
    <property type="entry name" value="Probable inorganic polyphosphate/atp-NAD kinase, domain 1"/>
    <property type="match status" value="1"/>
</dbReference>
<dbReference type="InterPro" id="IPR016064">
    <property type="entry name" value="NAD/diacylglycerol_kinase_sf"/>
</dbReference>
<dbReference type="SUPFAM" id="SSF111331">
    <property type="entry name" value="NAD kinase/diacylglycerol kinase-like"/>
    <property type="match status" value="1"/>
</dbReference>
<evidence type="ECO:0000256" key="1">
    <source>
        <dbReference type="ARBA" id="ARBA00022741"/>
    </source>
</evidence>
<protein>
    <submittedName>
        <fullName evidence="3">Transcription regulator</fullName>
    </submittedName>
</protein>
<dbReference type="GO" id="GO:0005524">
    <property type="term" value="F:ATP binding"/>
    <property type="evidence" value="ECO:0007669"/>
    <property type="project" value="UniProtKB-KW"/>
</dbReference>
<name>A0A0R2DQ81_9LACO</name>
<accession>A0A0R2DQ81</accession>
<dbReference type="eggNOG" id="COG1597">
    <property type="taxonomic scope" value="Bacteria"/>
</dbReference>
<gene>
    <name evidence="3" type="ORF">FD15_GL001822</name>
</gene>
<keyword evidence="2" id="KW-0067">ATP-binding</keyword>